<evidence type="ECO:0000313" key="2">
    <source>
        <dbReference type="EMBL" id="EME47667.1"/>
    </source>
</evidence>
<dbReference type="AlphaFoldDB" id="N1PWA9"/>
<keyword evidence="1" id="KW-0732">Signal</keyword>
<organism evidence="2 3">
    <name type="scientific">Dothistroma septosporum (strain NZE10 / CBS 128990)</name>
    <name type="common">Red band needle blight fungus</name>
    <name type="synonym">Mycosphaerella pini</name>
    <dbReference type="NCBI Taxonomy" id="675120"/>
    <lineage>
        <taxon>Eukaryota</taxon>
        <taxon>Fungi</taxon>
        <taxon>Dikarya</taxon>
        <taxon>Ascomycota</taxon>
        <taxon>Pezizomycotina</taxon>
        <taxon>Dothideomycetes</taxon>
        <taxon>Dothideomycetidae</taxon>
        <taxon>Mycosphaerellales</taxon>
        <taxon>Mycosphaerellaceae</taxon>
        <taxon>Dothistroma</taxon>
    </lineage>
</organism>
<dbReference type="EMBL" id="KB446536">
    <property type="protein sequence ID" value="EME47667.1"/>
    <property type="molecule type" value="Genomic_DNA"/>
</dbReference>
<gene>
    <name evidence="2" type="ORF">DOTSEDRAFT_166905</name>
</gene>
<feature type="signal peptide" evidence="1">
    <location>
        <begin position="1"/>
        <end position="19"/>
    </location>
</feature>
<evidence type="ECO:0008006" key="4">
    <source>
        <dbReference type="Google" id="ProtNLM"/>
    </source>
</evidence>
<dbReference type="InterPro" id="IPR023346">
    <property type="entry name" value="Lysozyme-like_dom_sf"/>
</dbReference>
<dbReference type="SUPFAM" id="SSF53955">
    <property type="entry name" value="Lysozyme-like"/>
    <property type="match status" value="1"/>
</dbReference>
<dbReference type="OrthoDB" id="1193027at2759"/>
<dbReference type="HOGENOM" id="CLU_058267_4_0_1"/>
<dbReference type="Proteomes" id="UP000016933">
    <property type="component" value="Unassembled WGS sequence"/>
</dbReference>
<protein>
    <recommendedName>
        <fullName evidence="4">Glycoside hydrolase family 23 protein</fullName>
    </recommendedName>
</protein>
<evidence type="ECO:0000313" key="3">
    <source>
        <dbReference type="Proteomes" id="UP000016933"/>
    </source>
</evidence>
<reference evidence="3" key="1">
    <citation type="journal article" date="2012" name="PLoS Genet.">
        <title>The genomes of the fungal plant pathogens Cladosporium fulvum and Dothistroma septosporum reveal adaptation to different hosts and lifestyles but also signatures of common ancestry.</title>
        <authorList>
            <person name="de Wit P.J.G.M."/>
            <person name="van der Burgt A."/>
            <person name="Oekmen B."/>
            <person name="Stergiopoulos I."/>
            <person name="Abd-Elsalam K.A."/>
            <person name="Aerts A.L."/>
            <person name="Bahkali A.H."/>
            <person name="Beenen H.G."/>
            <person name="Chettri P."/>
            <person name="Cox M.P."/>
            <person name="Datema E."/>
            <person name="de Vries R.P."/>
            <person name="Dhillon B."/>
            <person name="Ganley A.R."/>
            <person name="Griffiths S.A."/>
            <person name="Guo Y."/>
            <person name="Hamelin R.C."/>
            <person name="Henrissat B."/>
            <person name="Kabir M.S."/>
            <person name="Jashni M.K."/>
            <person name="Kema G."/>
            <person name="Klaubauf S."/>
            <person name="Lapidus A."/>
            <person name="Levasseur A."/>
            <person name="Lindquist E."/>
            <person name="Mehrabi R."/>
            <person name="Ohm R.A."/>
            <person name="Owen T.J."/>
            <person name="Salamov A."/>
            <person name="Schwelm A."/>
            <person name="Schijlen E."/>
            <person name="Sun H."/>
            <person name="van den Burg H.A."/>
            <person name="van Ham R.C.H.J."/>
            <person name="Zhang S."/>
            <person name="Goodwin S.B."/>
            <person name="Grigoriev I.V."/>
            <person name="Collemare J."/>
            <person name="Bradshaw R.E."/>
        </authorList>
    </citation>
    <scope>NUCLEOTIDE SEQUENCE [LARGE SCALE GENOMIC DNA]</scope>
    <source>
        <strain evidence="3">NZE10 / CBS 128990</strain>
    </source>
</reference>
<accession>N1PWA9</accession>
<dbReference type="Gene3D" id="1.10.530.10">
    <property type="match status" value="1"/>
</dbReference>
<dbReference type="eggNOG" id="ENOG502QTS6">
    <property type="taxonomic scope" value="Eukaryota"/>
</dbReference>
<keyword evidence="3" id="KW-1185">Reference proteome</keyword>
<name>N1PWA9_DOTSN</name>
<dbReference type="OMA" id="GWGANNS"/>
<feature type="chain" id="PRO_5004109384" description="Glycoside hydrolase family 23 protein" evidence="1">
    <location>
        <begin position="20"/>
        <end position="254"/>
    </location>
</feature>
<proteinExistence type="predicted"/>
<reference evidence="2 3" key="2">
    <citation type="journal article" date="2012" name="PLoS Pathog.">
        <title>Diverse lifestyles and strategies of plant pathogenesis encoded in the genomes of eighteen Dothideomycetes fungi.</title>
        <authorList>
            <person name="Ohm R.A."/>
            <person name="Feau N."/>
            <person name="Henrissat B."/>
            <person name="Schoch C.L."/>
            <person name="Horwitz B.A."/>
            <person name="Barry K.W."/>
            <person name="Condon B.J."/>
            <person name="Copeland A.C."/>
            <person name="Dhillon B."/>
            <person name="Glaser F."/>
            <person name="Hesse C.N."/>
            <person name="Kosti I."/>
            <person name="LaButti K."/>
            <person name="Lindquist E.A."/>
            <person name="Lucas S."/>
            <person name="Salamov A.A."/>
            <person name="Bradshaw R.E."/>
            <person name="Ciuffetti L."/>
            <person name="Hamelin R.C."/>
            <person name="Kema G.H.J."/>
            <person name="Lawrence C."/>
            <person name="Scott J.A."/>
            <person name="Spatafora J.W."/>
            <person name="Turgeon B.G."/>
            <person name="de Wit P.J.G.M."/>
            <person name="Zhong S."/>
            <person name="Goodwin S.B."/>
            <person name="Grigoriev I.V."/>
        </authorList>
    </citation>
    <scope>NUCLEOTIDE SEQUENCE [LARGE SCALE GENOMIC DNA]</scope>
    <source>
        <strain evidence="3">NZE10 / CBS 128990</strain>
    </source>
</reference>
<evidence type="ECO:0000256" key="1">
    <source>
        <dbReference type="SAM" id="SignalP"/>
    </source>
</evidence>
<sequence>MVNMSILPLTALFVASTTALPFSIAQRQSISGDQVGYAGSGMFRSELPAPSTTGASNPTTTYTHYTGDGSVAAGWPSQTDWIDYDIMWIQNKAAFIDQQPNTPSDNDNLHDAIISISTQYNIDKRLILAIVIQESHGNVRVETTQFPQGSNPGLMQSHDGKGSCAGLATCPKDMIDMMIEEGSATGSDGINLKDLIDGCAAEDVSKYYIAARKYNSGVNSIGPDGDLLAPGATASYAVDIANRLVGYVGGQGGQ</sequence>